<reference evidence="2 3" key="1">
    <citation type="submission" date="2018-09" db="EMBL/GenBank/DDBJ databases">
        <authorList>
            <person name="Wang Z."/>
        </authorList>
    </citation>
    <scope>NUCLEOTIDE SEQUENCE [LARGE SCALE GENOMIC DNA]</scope>
    <source>
        <strain evidence="2 3">ALS 81</strain>
    </source>
</reference>
<organism evidence="2 3">
    <name type="scientific">Alginatibacterium sediminis</name>
    <dbReference type="NCBI Taxonomy" id="2164068"/>
    <lineage>
        <taxon>Bacteria</taxon>
        <taxon>Pseudomonadati</taxon>
        <taxon>Pseudomonadota</taxon>
        <taxon>Gammaproteobacteria</taxon>
        <taxon>Alteromonadales</taxon>
        <taxon>Alteromonadaceae</taxon>
        <taxon>Alginatibacterium</taxon>
    </lineage>
</organism>
<comment type="caution">
    <text evidence="2">The sequence shown here is derived from an EMBL/GenBank/DDBJ whole genome shotgun (WGS) entry which is preliminary data.</text>
</comment>
<dbReference type="PANTHER" id="PTHR37421">
    <property type="entry name" value="UPF0260 PROTEIN YCGN"/>
    <property type="match status" value="1"/>
</dbReference>
<keyword evidence="3" id="KW-1185">Reference proteome</keyword>
<dbReference type="InterPro" id="IPR005358">
    <property type="entry name" value="Puta_zinc/iron-chelating_dom"/>
</dbReference>
<dbReference type="Pfam" id="PF03692">
    <property type="entry name" value="CxxCxxCC"/>
    <property type="match status" value="1"/>
</dbReference>
<evidence type="ECO:0000313" key="2">
    <source>
        <dbReference type="EMBL" id="RKF19582.1"/>
    </source>
</evidence>
<accession>A0A420EFU7</accession>
<gene>
    <name evidence="2" type="ORF">DBZ36_03710</name>
</gene>
<sequence>MKTKPLSPEFWKTKTLAKMSDDEWEALCDGCGKCCLSKLIDEDTEELYFTNIACRLLNQRSCQCGDYPNRFKKVDDCIKISIDDIEAFHWLPNSCAYRRLAEGKDLPVWHPLLHQGKKAAMHAAGVSIRGKVISEDELQGPSQDYIVTWPLESGN</sequence>
<evidence type="ECO:0000256" key="1">
    <source>
        <dbReference type="HAMAP-Rule" id="MF_00676"/>
    </source>
</evidence>
<dbReference type="NCBIfam" id="NF003501">
    <property type="entry name" value="PRK05170.1-5"/>
    <property type="match status" value="1"/>
</dbReference>
<dbReference type="NCBIfam" id="NF003507">
    <property type="entry name" value="PRK05170.2-5"/>
    <property type="match status" value="1"/>
</dbReference>
<dbReference type="OrthoDB" id="9786855at2"/>
<dbReference type="InterPro" id="IPR008228">
    <property type="entry name" value="UCP006173"/>
</dbReference>
<dbReference type="RefSeq" id="WP_120353587.1">
    <property type="nucleotide sequence ID" value="NZ_RAQO01000004.1"/>
</dbReference>
<protein>
    <recommendedName>
        <fullName evidence="1">UPF0260 protein DBZ36_03710</fullName>
    </recommendedName>
</protein>
<comment type="similarity">
    <text evidence="1">Belongs to the UPF0260 family.</text>
</comment>
<dbReference type="HAMAP" id="MF_00676">
    <property type="entry name" value="UPF0260"/>
    <property type="match status" value="1"/>
</dbReference>
<dbReference type="AlphaFoldDB" id="A0A420EFU7"/>
<evidence type="ECO:0000313" key="3">
    <source>
        <dbReference type="Proteomes" id="UP000286482"/>
    </source>
</evidence>
<name>A0A420EFU7_9ALTE</name>
<proteinExistence type="inferred from homology"/>
<dbReference type="NCBIfam" id="NF003505">
    <property type="entry name" value="PRK05170.2-3"/>
    <property type="match status" value="1"/>
</dbReference>
<dbReference type="Proteomes" id="UP000286482">
    <property type="component" value="Unassembled WGS sequence"/>
</dbReference>
<dbReference type="PANTHER" id="PTHR37421:SF1">
    <property type="entry name" value="UPF0260 PROTEIN YCGN"/>
    <property type="match status" value="1"/>
</dbReference>
<dbReference type="NCBIfam" id="NF003500">
    <property type="entry name" value="PRK05170.1-4"/>
    <property type="match status" value="1"/>
</dbReference>
<dbReference type="EMBL" id="RAQO01000004">
    <property type="protein sequence ID" value="RKF19582.1"/>
    <property type="molecule type" value="Genomic_DNA"/>
</dbReference>
<dbReference type="PIRSF" id="PIRSF006173">
    <property type="entry name" value="UCP006173"/>
    <property type="match status" value="1"/>
</dbReference>